<dbReference type="OrthoDB" id="2150604at2759"/>
<dbReference type="InterPro" id="IPR052058">
    <property type="entry name" value="Alcohol_O-acetyltransferase"/>
</dbReference>
<dbReference type="GO" id="GO:0008080">
    <property type="term" value="F:N-acetyltransferase activity"/>
    <property type="evidence" value="ECO:0007669"/>
    <property type="project" value="TreeGrafter"/>
</dbReference>
<dbReference type="PANTHER" id="PTHR28037">
    <property type="entry name" value="ALCOHOL O-ACETYLTRANSFERASE 1-RELATED"/>
    <property type="match status" value="1"/>
</dbReference>
<dbReference type="InterPro" id="IPR023213">
    <property type="entry name" value="CAT-like_dom_sf"/>
</dbReference>
<dbReference type="PANTHER" id="PTHR28037:SF1">
    <property type="entry name" value="ALCOHOL O-ACETYLTRANSFERASE 1-RELATED"/>
    <property type="match status" value="1"/>
</dbReference>
<accession>A0A6A6RI01</accession>
<dbReference type="Pfam" id="PF07247">
    <property type="entry name" value="AATase"/>
    <property type="match status" value="1"/>
</dbReference>
<dbReference type="AlphaFoldDB" id="A0A6A6RI01"/>
<proteinExistence type="predicted"/>
<dbReference type="Gene3D" id="3.30.559.10">
    <property type="entry name" value="Chloramphenicol acetyltransferase-like domain"/>
    <property type="match status" value="1"/>
</dbReference>
<reference evidence="1" key="1">
    <citation type="journal article" date="2020" name="Stud. Mycol.">
        <title>101 Dothideomycetes genomes: a test case for predicting lifestyles and emergence of pathogens.</title>
        <authorList>
            <person name="Haridas S."/>
            <person name="Albert R."/>
            <person name="Binder M."/>
            <person name="Bloem J."/>
            <person name="Labutti K."/>
            <person name="Salamov A."/>
            <person name="Andreopoulos B."/>
            <person name="Baker S."/>
            <person name="Barry K."/>
            <person name="Bills G."/>
            <person name="Bluhm B."/>
            <person name="Cannon C."/>
            <person name="Castanera R."/>
            <person name="Culley D."/>
            <person name="Daum C."/>
            <person name="Ezra D."/>
            <person name="Gonzalez J."/>
            <person name="Henrissat B."/>
            <person name="Kuo A."/>
            <person name="Liang C."/>
            <person name="Lipzen A."/>
            <person name="Lutzoni F."/>
            <person name="Magnuson J."/>
            <person name="Mondo S."/>
            <person name="Nolan M."/>
            <person name="Ohm R."/>
            <person name="Pangilinan J."/>
            <person name="Park H.-J."/>
            <person name="Ramirez L."/>
            <person name="Alfaro M."/>
            <person name="Sun H."/>
            <person name="Tritt A."/>
            <person name="Yoshinaga Y."/>
            <person name="Zwiers L.-H."/>
            <person name="Turgeon B."/>
            <person name="Goodwin S."/>
            <person name="Spatafora J."/>
            <person name="Crous P."/>
            <person name="Grigoriev I."/>
        </authorList>
    </citation>
    <scope>NUCLEOTIDE SEQUENCE</scope>
    <source>
        <strain evidence="1">CBS 473.64</strain>
    </source>
</reference>
<dbReference type="SUPFAM" id="SSF52777">
    <property type="entry name" value="CoA-dependent acyltransferases"/>
    <property type="match status" value="2"/>
</dbReference>
<sequence length="481" mass="52835">MPDITTFERLRACGRAETFSTTRHHLGFFRNVSFAATYTYTDTSLSTPLKPLVYQSLRTVIARHSILSAVPVNEDKSHPDVYFARLPCIDLKTCVLFVEREKGFKGDGRDEELELTLQEQHNRNFKDELGTKPFWRLIVLHAPGDSSTFTAVWVFHHALADGSSALVFHGAFLAALKVASATQSATDAVDYVVESSQTTLIPALDDLHPLPISTLFLIKALLGSILPSWFNPRPAKLWTGAPVTSEPLAAKCKVRSLVLSPSTTKRVLELGRKNRTTMQGTLQSLLASATLANLDEQEYSRVRISGPISLRRFMRWDGGSLDDEFVNGVSEYTLVHGREAENESISWDTARTVRAAIQTELDKKGSNSVIGLLRYVSDMHKFFTEQVGKERGNSLELSNVGGWKASRGAGGTGEGWRWKVGRCAFSQSPNVTGAALAVSVVTGGDGCAVLVFTWHDGIVEDMFVERVVGTVERAVETIEGA</sequence>
<gene>
    <name evidence="1" type="ORF">P280DRAFT_212505</name>
</gene>
<dbReference type="Proteomes" id="UP000799753">
    <property type="component" value="Unassembled WGS sequence"/>
</dbReference>
<dbReference type="EMBL" id="MU006814">
    <property type="protein sequence ID" value="KAF2634812.1"/>
    <property type="molecule type" value="Genomic_DNA"/>
</dbReference>
<name>A0A6A6RI01_9PLEO</name>
<dbReference type="InterPro" id="IPR010828">
    <property type="entry name" value="Atf2/Sli1-like"/>
</dbReference>
<evidence type="ECO:0000313" key="2">
    <source>
        <dbReference type="Proteomes" id="UP000799753"/>
    </source>
</evidence>
<protein>
    <recommendedName>
        <fullName evidence="3">Alcohol acetyltransferase</fullName>
    </recommendedName>
</protein>
<evidence type="ECO:0000313" key="1">
    <source>
        <dbReference type="EMBL" id="KAF2634812.1"/>
    </source>
</evidence>
<evidence type="ECO:0008006" key="3">
    <source>
        <dbReference type="Google" id="ProtNLM"/>
    </source>
</evidence>
<dbReference type="Gene3D" id="3.30.559.30">
    <property type="entry name" value="Nonribosomal peptide synthetase, condensation domain"/>
    <property type="match status" value="1"/>
</dbReference>
<organism evidence="1 2">
    <name type="scientific">Massarina eburnea CBS 473.64</name>
    <dbReference type="NCBI Taxonomy" id="1395130"/>
    <lineage>
        <taxon>Eukaryota</taxon>
        <taxon>Fungi</taxon>
        <taxon>Dikarya</taxon>
        <taxon>Ascomycota</taxon>
        <taxon>Pezizomycotina</taxon>
        <taxon>Dothideomycetes</taxon>
        <taxon>Pleosporomycetidae</taxon>
        <taxon>Pleosporales</taxon>
        <taxon>Massarineae</taxon>
        <taxon>Massarinaceae</taxon>
        <taxon>Massarina</taxon>
    </lineage>
</organism>
<keyword evidence="2" id="KW-1185">Reference proteome</keyword>